<dbReference type="InterPro" id="IPR001019">
    <property type="entry name" value="Gprotein_alpha_su"/>
</dbReference>
<dbReference type="GO" id="GO:0005737">
    <property type="term" value="C:cytoplasm"/>
    <property type="evidence" value="ECO:0007669"/>
    <property type="project" value="TreeGrafter"/>
</dbReference>
<feature type="region of interest" description="Disordered" evidence="7">
    <location>
        <begin position="1"/>
        <end position="29"/>
    </location>
</feature>
<dbReference type="GO" id="GO:0005834">
    <property type="term" value="C:heterotrimeric G-protein complex"/>
    <property type="evidence" value="ECO:0007669"/>
    <property type="project" value="TreeGrafter"/>
</dbReference>
<dbReference type="GO" id="GO:0005525">
    <property type="term" value="F:GTP binding"/>
    <property type="evidence" value="ECO:0007669"/>
    <property type="project" value="UniProtKB-KW"/>
</dbReference>
<feature type="compositionally biased region" description="Basic and acidic residues" evidence="7">
    <location>
        <begin position="1"/>
        <end position="13"/>
    </location>
</feature>
<organism evidence="8">
    <name type="scientific">Dichomitus squalens</name>
    <dbReference type="NCBI Taxonomy" id="114155"/>
    <lineage>
        <taxon>Eukaryota</taxon>
        <taxon>Fungi</taxon>
        <taxon>Dikarya</taxon>
        <taxon>Basidiomycota</taxon>
        <taxon>Agaricomycotina</taxon>
        <taxon>Agaricomycetes</taxon>
        <taxon>Polyporales</taxon>
        <taxon>Polyporaceae</taxon>
        <taxon>Dichomitus</taxon>
    </lineage>
</organism>
<dbReference type="PROSITE" id="PS51882">
    <property type="entry name" value="G_ALPHA"/>
    <property type="match status" value="1"/>
</dbReference>
<name>A0A4Q9MT78_9APHY</name>
<evidence type="ECO:0000256" key="7">
    <source>
        <dbReference type="SAM" id="MobiDB-lite"/>
    </source>
</evidence>
<dbReference type="SUPFAM" id="SSF52540">
    <property type="entry name" value="P-loop containing nucleoside triphosphate hydrolases"/>
    <property type="match status" value="1"/>
</dbReference>
<keyword evidence="3 5" id="KW-0342">GTP-binding</keyword>
<evidence type="ECO:0000256" key="3">
    <source>
        <dbReference type="ARBA" id="ARBA00023134"/>
    </source>
</evidence>
<dbReference type="SUPFAM" id="SSF47895">
    <property type="entry name" value="Transducin (alpha subunit), insertion domain"/>
    <property type="match status" value="1"/>
</dbReference>
<evidence type="ECO:0000256" key="4">
    <source>
        <dbReference type="ARBA" id="ARBA00023224"/>
    </source>
</evidence>
<dbReference type="GO" id="GO:0046872">
    <property type="term" value="F:metal ion binding"/>
    <property type="evidence" value="ECO:0007669"/>
    <property type="project" value="UniProtKB-KW"/>
</dbReference>
<keyword evidence="6" id="KW-0460">Magnesium</keyword>
<dbReference type="PANTHER" id="PTHR10218">
    <property type="entry name" value="GTP-BINDING PROTEIN ALPHA SUBUNIT"/>
    <property type="match status" value="1"/>
</dbReference>
<feature type="compositionally biased region" description="Gly residues" evidence="7">
    <location>
        <begin position="231"/>
        <end position="245"/>
    </location>
</feature>
<keyword evidence="1 6" id="KW-0479">Metal-binding</keyword>
<feature type="binding site" evidence="6">
    <location>
        <position position="320"/>
    </location>
    <ligand>
        <name>Mg(2+)</name>
        <dbReference type="ChEBI" id="CHEBI:18420"/>
    </ligand>
</feature>
<keyword evidence="4" id="KW-0807">Transducer</keyword>
<feature type="region of interest" description="Disordered" evidence="7">
    <location>
        <begin position="122"/>
        <end position="161"/>
    </location>
</feature>
<dbReference type="SMART" id="SM00275">
    <property type="entry name" value="G_alpha"/>
    <property type="match status" value="1"/>
</dbReference>
<dbReference type="GO" id="GO:0031683">
    <property type="term" value="F:G-protein beta/gamma-subunit complex binding"/>
    <property type="evidence" value="ECO:0007669"/>
    <property type="project" value="InterPro"/>
</dbReference>
<feature type="binding site" evidence="5">
    <location>
        <begin position="413"/>
        <end position="416"/>
    </location>
    <ligand>
        <name>GTP</name>
        <dbReference type="ChEBI" id="CHEBI:37565"/>
    </ligand>
</feature>
<dbReference type="AlphaFoldDB" id="A0A4Q9MT78"/>
<sequence>MGVQKRPHDDDPLSRVLAPPPNETAEERETRLRLEAEARQISDKIDEQLKAERAALKKNRPVKVLLLGQSESGKSTTLKNFQLTYCRDQWEAERASWCMVIQLNLVRGINTILDILSEEMAGGGGGASAAPPPAVDSDVSDDDDGPGPGPARTFSPSSSTFSGKHRLLKLRLTPLRTVQRDLELRIGIQAGADISDHFVPASPPGSPVLGATRKQEFFVRSATSWKQLQGWGAGEGEGGGGGGAGRKSKDIQMRETADILAGCAEDMKAIWEDATVREMLLRKGVRMETTPGFFLNDIDRIASRSYQPSDDDVVRARLRTLGVQEHKIKFASGPAAGSEWCIYDVGGSRTQRIAWYPYFDDCDAIIFLAPISCFDERLAEDRRVNRLEDSFMLWKAVVSSKLLAKTSIVLFLNKCDLLEQKLLNGVRIKEYVHSYGDRPNDLEHATKYFAQHFRDILRKHSPEPRPFRVHMTSVVDTKATAVTLSVVEEGILRDHLTRADLL</sequence>
<dbReference type="OrthoDB" id="5817230at2759"/>
<dbReference type="InterPro" id="IPR027417">
    <property type="entry name" value="P-loop_NTPase"/>
</dbReference>
<proteinExistence type="predicted"/>
<reference evidence="8" key="1">
    <citation type="submission" date="2019-01" db="EMBL/GenBank/DDBJ databases">
        <title>Draft genome sequences of three monokaryotic isolates of the white-rot basidiomycete fungus Dichomitus squalens.</title>
        <authorList>
            <consortium name="DOE Joint Genome Institute"/>
            <person name="Lopez S.C."/>
            <person name="Andreopoulos B."/>
            <person name="Pangilinan J."/>
            <person name="Lipzen A."/>
            <person name="Riley R."/>
            <person name="Ahrendt S."/>
            <person name="Ng V."/>
            <person name="Barry K."/>
            <person name="Daum C."/>
            <person name="Grigoriev I.V."/>
            <person name="Hilden K.S."/>
            <person name="Makela M.R."/>
            <person name="de Vries R.P."/>
        </authorList>
    </citation>
    <scope>NUCLEOTIDE SEQUENCE [LARGE SCALE GENOMIC DNA]</scope>
    <source>
        <strain evidence="8">OM18370.1</strain>
    </source>
</reference>
<evidence type="ECO:0000313" key="8">
    <source>
        <dbReference type="EMBL" id="TBU31019.1"/>
    </source>
</evidence>
<dbReference type="PANTHER" id="PTHR10218:SF360">
    <property type="entry name" value="GUANINE NUCLEOTIDE-BINDING PROTEIN SUBUNIT ALPHA HOMOLOG"/>
    <property type="match status" value="1"/>
</dbReference>
<dbReference type="Gene3D" id="3.40.50.300">
    <property type="entry name" value="P-loop containing nucleotide triphosphate hydrolases"/>
    <property type="match status" value="2"/>
</dbReference>
<protein>
    <submittedName>
        <fullName evidence="8">G-protein alpha subunit</fullName>
    </submittedName>
</protein>
<dbReference type="Pfam" id="PF00503">
    <property type="entry name" value="G-alpha"/>
    <property type="match status" value="1"/>
</dbReference>
<dbReference type="GO" id="GO:0003924">
    <property type="term" value="F:GTPase activity"/>
    <property type="evidence" value="ECO:0007669"/>
    <property type="project" value="InterPro"/>
</dbReference>
<dbReference type="GO" id="GO:0007188">
    <property type="term" value="P:adenylate cyclase-modulating G protein-coupled receptor signaling pathway"/>
    <property type="evidence" value="ECO:0007669"/>
    <property type="project" value="TreeGrafter"/>
</dbReference>
<evidence type="ECO:0000256" key="1">
    <source>
        <dbReference type="ARBA" id="ARBA00022723"/>
    </source>
</evidence>
<evidence type="ECO:0000256" key="5">
    <source>
        <dbReference type="PIRSR" id="PIRSR601019-1"/>
    </source>
</evidence>
<dbReference type="PRINTS" id="PR00318">
    <property type="entry name" value="GPROTEINA"/>
</dbReference>
<keyword evidence="2 5" id="KW-0547">Nucleotide-binding</keyword>
<dbReference type="GO" id="GO:0001664">
    <property type="term" value="F:G protein-coupled receptor binding"/>
    <property type="evidence" value="ECO:0007669"/>
    <property type="project" value="TreeGrafter"/>
</dbReference>
<dbReference type="FunFam" id="3.40.50.300:FF:000692">
    <property type="entry name" value="Guanine nucleotide-binding protein subunit alpha"/>
    <property type="match status" value="1"/>
</dbReference>
<dbReference type="EMBL" id="ML143402">
    <property type="protein sequence ID" value="TBU31019.1"/>
    <property type="molecule type" value="Genomic_DNA"/>
</dbReference>
<accession>A0A4Q9MT78</accession>
<dbReference type="Proteomes" id="UP000292957">
    <property type="component" value="Unassembled WGS sequence"/>
</dbReference>
<gene>
    <name evidence="8" type="ORF">BD311DRAFT_163629</name>
</gene>
<dbReference type="InterPro" id="IPR011025">
    <property type="entry name" value="GproteinA_insert"/>
</dbReference>
<evidence type="ECO:0000256" key="6">
    <source>
        <dbReference type="PIRSR" id="PIRSR601019-2"/>
    </source>
</evidence>
<feature type="region of interest" description="Disordered" evidence="7">
    <location>
        <begin position="230"/>
        <end position="249"/>
    </location>
</feature>
<evidence type="ECO:0000256" key="2">
    <source>
        <dbReference type="ARBA" id="ARBA00022741"/>
    </source>
</evidence>